<evidence type="ECO:0000313" key="9">
    <source>
        <dbReference type="EMBL" id="RZO20466.1"/>
    </source>
</evidence>
<evidence type="ECO:0000256" key="5">
    <source>
        <dbReference type="ARBA" id="ARBA00022801"/>
    </source>
</evidence>
<protein>
    <recommendedName>
        <fullName evidence="6 7">Methionine aminopeptidase</fullName>
        <shortName evidence="6">MAP</shortName>
        <shortName evidence="6">MetAP</shortName>
        <ecNumber evidence="6 7">3.4.11.18</ecNumber>
    </recommendedName>
    <alternativeName>
        <fullName evidence="6">Peptidase M</fullName>
    </alternativeName>
</protein>
<keyword evidence="4 6" id="KW-0479">Metal-binding</keyword>
<dbReference type="InterPro" id="IPR002467">
    <property type="entry name" value="Pept_M24A_MAP1"/>
</dbReference>
<dbReference type="AlphaFoldDB" id="A0A520MGW2"/>
<reference evidence="9 10" key="1">
    <citation type="submission" date="2019-02" db="EMBL/GenBank/DDBJ databases">
        <title>Prokaryotic population dynamics and viral predation in marine succession experiment using metagenomics: the confinement effect.</title>
        <authorList>
            <person name="Haro-Moreno J.M."/>
            <person name="Rodriguez-Valera F."/>
            <person name="Lopez-Perez M."/>
        </authorList>
    </citation>
    <scope>NUCLEOTIDE SEQUENCE [LARGE SCALE GENOMIC DNA]</scope>
    <source>
        <strain evidence="9">MED-G170</strain>
    </source>
</reference>
<feature type="binding site" evidence="6">
    <location>
        <position position="171"/>
    </location>
    <ligand>
        <name>a divalent metal cation</name>
        <dbReference type="ChEBI" id="CHEBI:60240"/>
        <label>2</label>
        <note>catalytic</note>
    </ligand>
</feature>
<comment type="subunit">
    <text evidence="6">Monomer.</text>
</comment>
<comment type="function">
    <text evidence="1 6">Removes the N-terminal methionine from nascent proteins. The N-terminal methionine is often cleaved when the second residue in the primary sequence is small and uncharged (Met-Ala-, Cys, Gly, Pro, Ser, Thr, or Val). Requires deformylation of the N(alpha)-formylated initiator methionine before it can be hydrolyzed.</text>
</comment>
<accession>A0A520MGW2</accession>
<dbReference type="GO" id="GO:0004239">
    <property type="term" value="F:initiator methionyl aminopeptidase activity"/>
    <property type="evidence" value="ECO:0007669"/>
    <property type="project" value="UniProtKB-UniRule"/>
</dbReference>
<feature type="binding site" evidence="6">
    <location>
        <position position="235"/>
    </location>
    <ligand>
        <name>a divalent metal cation</name>
        <dbReference type="ChEBI" id="CHEBI:60240"/>
        <label>1</label>
    </ligand>
</feature>
<dbReference type="PRINTS" id="PR00599">
    <property type="entry name" value="MAPEPTIDASE"/>
</dbReference>
<feature type="binding site" evidence="6">
    <location>
        <position position="178"/>
    </location>
    <ligand>
        <name>substrate</name>
    </ligand>
</feature>
<feature type="domain" description="Peptidase M24" evidence="8">
    <location>
        <begin position="13"/>
        <end position="242"/>
    </location>
</feature>
<name>A0A520MGW2_9GAMM</name>
<dbReference type="CDD" id="cd01086">
    <property type="entry name" value="MetAP1"/>
    <property type="match status" value="1"/>
</dbReference>
<evidence type="ECO:0000256" key="2">
    <source>
        <dbReference type="ARBA" id="ARBA00022438"/>
    </source>
</evidence>
<dbReference type="PANTHER" id="PTHR43330:SF27">
    <property type="entry name" value="METHIONINE AMINOPEPTIDASE"/>
    <property type="match status" value="1"/>
</dbReference>
<dbReference type="HAMAP" id="MF_01974">
    <property type="entry name" value="MetAP_1"/>
    <property type="match status" value="1"/>
</dbReference>
<comment type="caution">
    <text evidence="9">The sequence shown here is derived from an EMBL/GenBank/DDBJ whole genome shotgun (WGS) entry which is preliminary data.</text>
</comment>
<evidence type="ECO:0000256" key="3">
    <source>
        <dbReference type="ARBA" id="ARBA00022670"/>
    </source>
</evidence>
<feature type="binding site" evidence="6">
    <location>
        <position position="204"/>
    </location>
    <ligand>
        <name>a divalent metal cation</name>
        <dbReference type="ChEBI" id="CHEBI:60240"/>
        <label>2</label>
        <note>catalytic</note>
    </ligand>
</feature>
<gene>
    <name evidence="6 9" type="primary">map</name>
    <name evidence="9" type="ORF">EVB03_04180</name>
</gene>
<dbReference type="InterPro" id="IPR001714">
    <property type="entry name" value="Pept_M24_MAP"/>
</dbReference>
<comment type="cofactor">
    <cofactor evidence="6">
        <name>Co(2+)</name>
        <dbReference type="ChEBI" id="CHEBI:48828"/>
    </cofactor>
    <cofactor evidence="6">
        <name>Zn(2+)</name>
        <dbReference type="ChEBI" id="CHEBI:29105"/>
    </cofactor>
    <cofactor evidence="6">
        <name>Mn(2+)</name>
        <dbReference type="ChEBI" id="CHEBI:29035"/>
    </cofactor>
    <cofactor evidence="6">
        <name>Fe(2+)</name>
        <dbReference type="ChEBI" id="CHEBI:29033"/>
    </cofactor>
    <text evidence="6">Binds 2 divalent metal cations per subunit. Has a high-affinity and a low affinity metal-binding site. The true nature of the physiological cofactor is under debate. The enzyme is active with cobalt, zinc, manganese or divalent iron ions. Most likely, methionine aminopeptidases function as mononuclear Fe(2+)-metalloproteases under physiological conditions, and the catalytically relevant metal-binding site has been assigned to the histidine-containing high-affinity site.</text>
</comment>
<dbReference type="GO" id="GO:0005829">
    <property type="term" value="C:cytosol"/>
    <property type="evidence" value="ECO:0007669"/>
    <property type="project" value="TreeGrafter"/>
</dbReference>
<dbReference type="NCBIfam" id="TIGR00500">
    <property type="entry name" value="met_pdase_I"/>
    <property type="match status" value="1"/>
</dbReference>
<dbReference type="PANTHER" id="PTHR43330">
    <property type="entry name" value="METHIONINE AMINOPEPTIDASE"/>
    <property type="match status" value="1"/>
</dbReference>
<keyword evidence="5 6" id="KW-0378">Hydrolase</keyword>
<dbReference type="GO" id="GO:0070006">
    <property type="term" value="F:metalloaminopeptidase activity"/>
    <property type="evidence" value="ECO:0007669"/>
    <property type="project" value="UniProtKB-UniRule"/>
</dbReference>
<dbReference type="InterPro" id="IPR036005">
    <property type="entry name" value="Creatinase/aminopeptidase-like"/>
</dbReference>
<evidence type="ECO:0000313" key="10">
    <source>
        <dbReference type="Proteomes" id="UP000315889"/>
    </source>
</evidence>
<feature type="binding site" evidence="6">
    <location>
        <position position="108"/>
    </location>
    <ligand>
        <name>a divalent metal cation</name>
        <dbReference type="ChEBI" id="CHEBI:60240"/>
        <label>2</label>
        <note>catalytic</note>
    </ligand>
</feature>
<feature type="binding site" evidence="6">
    <location>
        <position position="79"/>
    </location>
    <ligand>
        <name>substrate</name>
    </ligand>
</feature>
<keyword evidence="2 6" id="KW-0031">Aminopeptidase</keyword>
<organism evidence="9 10">
    <name type="scientific">SAR92 clade bacterium</name>
    <dbReference type="NCBI Taxonomy" id="2315479"/>
    <lineage>
        <taxon>Bacteria</taxon>
        <taxon>Pseudomonadati</taxon>
        <taxon>Pseudomonadota</taxon>
        <taxon>Gammaproteobacteria</taxon>
        <taxon>Cellvibrionales</taxon>
        <taxon>Porticoccaceae</taxon>
        <taxon>SAR92 clade</taxon>
    </lineage>
</organism>
<comment type="similarity">
    <text evidence="6">Belongs to the peptidase M24A family. Methionine aminopeptidase type 1 subfamily.</text>
</comment>
<dbReference type="Pfam" id="PF00557">
    <property type="entry name" value="Peptidase_M24"/>
    <property type="match status" value="1"/>
</dbReference>
<keyword evidence="3 6" id="KW-0645">Protease</keyword>
<evidence type="ECO:0000256" key="1">
    <source>
        <dbReference type="ARBA" id="ARBA00002521"/>
    </source>
</evidence>
<comment type="catalytic activity">
    <reaction evidence="6 7">
        <text>Release of N-terminal amino acids, preferentially methionine, from peptides and arylamides.</text>
        <dbReference type="EC" id="3.4.11.18"/>
    </reaction>
</comment>
<feature type="binding site" evidence="6">
    <location>
        <position position="235"/>
    </location>
    <ligand>
        <name>a divalent metal cation</name>
        <dbReference type="ChEBI" id="CHEBI:60240"/>
        <label>2</label>
        <note>catalytic</note>
    </ligand>
</feature>
<evidence type="ECO:0000256" key="7">
    <source>
        <dbReference type="RuleBase" id="RU003653"/>
    </source>
</evidence>
<evidence type="ECO:0000256" key="4">
    <source>
        <dbReference type="ARBA" id="ARBA00022723"/>
    </source>
</evidence>
<dbReference type="PROSITE" id="PS00680">
    <property type="entry name" value="MAP_1"/>
    <property type="match status" value="1"/>
</dbReference>
<dbReference type="Gene3D" id="3.90.230.10">
    <property type="entry name" value="Creatinase/methionine aminopeptidase superfamily"/>
    <property type="match status" value="1"/>
</dbReference>
<dbReference type="GO" id="GO:0046872">
    <property type="term" value="F:metal ion binding"/>
    <property type="evidence" value="ECO:0007669"/>
    <property type="project" value="UniProtKB-UniRule"/>
</dbReference>
<feature type="binding site" evidence="6">
    <location>
        <position position="108"/>
    </location>
    <ligand>
        <name>a divalent metal cation</name>
        <dbReference type="ChEBI" id="CHEBI:60240"/>
        <label>1</label>
    </ligand>
</feature>
<sequence>MTVKLRSNSEIAKMRIAGRLAAEVLELIEEHVVPGVSTETLDQICHNHIVNVQKAIPACLGYKGFPKSICTSVNQVICHGIPSEKKILKNGDIINIDVTVIKDGWFGDTSKMYCVGAVQPHAQRLVNVSQECMYKAIQIVGPGVQLGDIGNIIQVHAEKNYYSVVRDYCGHGIGSQFHEEPQVLHYGSKGTGLELKEGMTFTIEPMLNAGKYTTKLKNDGWTVETKDGRLSSQWEHTMVVTANGCEVFTLRQEESI</sequence>
<dbReference type="EC" id="3.4.11.18" evidence="6 7"/>
<dbReference type="Proteomes" id="UP000315889">
    <property type="component" value="Unassembled WGS sequence"/>
</dbReference>
<dbReference type="SUPFAM" id="SSF55920">
    <property type="entry name" value="Creatinase/aminopeptidase"/>
    <property type="match status" value="1"/>
</dbReference>
<feature type="binding site" evidence="6">
    <location>
        <position position="97"/>
    </location>
    <ligand>
        <name>a divalent metal cation</name>
        <dbReference type="ChEBI" id="CHEBI:60240"/>
        <label>1</label>
    </ligand>
</feature>
<proteinExistence type="inferred from homology"/>
<dbReference type="EMBL" id="SHBP01000004">
    <property type="protein sequence ID" value="RZO20466.1"/>
    <property type="molecule type" value="Genomic_DNA"/>
</dbReference>
<evidence type="ECO:0000259" key="8">
    <source>
        <dbReference type="Pfam" id="PF00557"/>
    </source>
</evidence>
<evidence type="ECO:0000256" key="6">
    <source>
        <dbReference type="HAMAP-Rule" id="MF_01974"/>
    </source>
</evidence>
<dbReference type="GO" id="GO:0006508">
    <property type="term" value="P:proteolysis"/>
    <property type="evidence" value="ECO:0007669"/>
    <property type="project" value="UniProtKB-KW"/>
</dbReference>
<dbReference type="InterPro" id="IPR000994">
    <property type="entry name" value="Pept_M24"/>
</dbReference>